<dbReference type="InterPro" id="IPR004242">
    <property type="entry name" value="Transposase_21"/>
</dbReference>
<reference evidence="3" key="1">
    <citation type="submission" date="2023-07" db="EMBL/GenBank/DDBJ databases">
        <title>A chromosome-level genome assembly of Lolium multiflorum.</title>
        <authorList>
            <person name="Chen Y."/>
            <person name="Copetti D."/>
            <person name="Kolliker R."/>
            <person name="Studer B."/>
        </authorList>
    </citation>
    <scope>NUCLEOTIDE SEQUENCE</scope>
    <source>
        <strain evidence="3">02402/16</strain>
        <tissue evidence="3">Leaf</tissue>
    </source>
</reference>
<proteinExistence type="predicted"/>
<dbReference type="Pfam" id="PF13963">
    <property type="entry name" value="Transpos_assoc"/>
    <property type="match status" value="1"/>
</dbReference>
<dbReference type="Proteomes" id="UP001231189">
    <property type="component" value="Unassembled WGS sequence"/>
</dbReference>
<dbReference type="InterPro" id="IPR029480">
    <property type="entry name" value="Transpos_assoc"/>
</dbReference>
<evidence type="ECO:0000313" key="3">
    <source>
        <dbReference type="EMBL" id="KAK1666115.1"/>
    </source>
</evidence>
<sequence>MYIDRRFDEFTSGLENFIAVAEANKHGGFIYCPCVDCKNIVNYAHSSVIHSHLLREEGNEDNEVEDQEAPDEPVDDDLGRAIADARRECETEKERSDEMTLVMLRASAPERFPRLCAEVHYDAVLIQGPKQPGNDIDVYLKPLVEELLQLWSLAGVRVWDEHKQEEFDLRALLFVTINDWPALGNISGQSNKGYNACTHRLHELEGDYLEKGQKVVYQGIVDFLGLPIP</sequence>
<feature type="region of interest" description="Disordered" evidence="1">
    <location>
        <begin position="57"/>
        <end position="78"/>
    </location>
</feature>
<name>A0AAD8WNC1_LOLMU</name>
<gene>
    <name evidence="3" type="ORF">QYE76_054274</name>
</gene>
<keyword evidence="4" id="KW-1185">Reference proteome</keyword>
<dbReference type="Pfam" id="PF02992">
    <property type="entry name" value="Transposase_21"/>
    <property type="match status" value="1"/>
</dbReference>
<dbReference type="PANTHER" id="PTHR10775:SF169">
    <property type="entry name" value="TRANSPOSASE"/>
    <property type="match status" value="1"/>
</dbReference>
<comment type="caution">
    <text evidence="3">The sequence shown here is derived from an EMBL/GenBank/DDBJ whole genome shotgun (WGS) entry which is preliminary data.</text>
</comment>
<dbReference type="AlphaFoldDB" id="A0AAD8WNC1"/>
<evidence type="ECO:0000259" key="2">
    <source>
        <dbReference type="Pfam" id="PF13963"/>
    </source>
</evidence>
<evidence type="ECO:0000313" key="4">
    <source>
        <dbReference type="Proteomes" id="UP001231189"/>
    </source>
</evidence>
<accession>A0AAD8WNC1</accession>
<dbReference type="PANTHER" id="PTHR10775">
    <property type="entry name" value="OS08G0208400 PROTEIN"/>
    <property type="match status" value="1"/>
</dbReference>
<feature type="compositionally biased region" description="Acidic residues" evidence="1">
    <location>
        <begin position="58"/>
        <end position="76"/>
    </location>
</feature>
<organism evidence="3 4">
    <name type="scientific">Lolium multiflorum</name>
    <name type="common">Italian ryegrass</name>
    <name type="synonym">Lolium perenne subsp. multiflorum</name>
    <dbReference type="NCBI Taxonomy" id="4521"/>
    <lineage>
        <taxon>Eukaryota</taxon>
        <taxon>Viridiplantae</taxon>
        <taxon>Streptophyta</taxon>
        <taxon>Embryophyta</taxon>
        <taxon>Tracheophyta</taxon>
        <taxon>Spermatophyta</taxon>
        <taxon>Magnoliopsida</taxon>
        <taxon>Liliopsida</taxon>
        <taxon>Poales</taxon>
        <taxon>Poaceae</taxon>
        <taxon>BOP clade</taxon>
        <taxon>Pooideae</taxon>
        <taxon>Poodae</taxon>
        <taxon>Poeae</taxon>
        <taxon>Poeae Chloroplast Group 2 (Poeae type)</taxon>
        <taxon>Loliodinae</taxon>
        <taxon>Loliinae</taxon>
        <taxon>Lolium</taxon>
    </lineage>
</organism>
<feature type="domain" description="Transposase-associated" evidence="2">
    <location>
        <begin position="4"/>
        <end position="55"/>
    </location>
</feature>
<evidence type="ECO:0000256" key="1">
    <source>
        <dbReference type="SAM" id="MobiDB-lite"/>
    </source>
</evidence>
<dbReference type="EMBL" id="JAUUTY010000003">
    <property type="protein sequence ID" value="KAK1666115.1"/>
    <property type="molecule type" value="Genomic_DNA"/>
</dbReference>
<protein>
    <recommendedName>
        <fullName evidence="2">Transposase-associated domain-containing protein</fullName>
    </recommendedName>
</protein>